<accession>A0A7D5SM71</accession>
<keyword evidence="4" id="KW-0472">Membrane</keyword>
<comment type="subcellular location">
    <subcellularLocation>
        <location evidence="1">Host membrane</location>
        <topology evidence="1">Single-pass membrane protein</topology>
    </subcellularLocation>
    <subcellularLocation>
        <location evidence="2">Secreted</location>
    </subcellularLocation>
</comment>
<evidence type="ECO:0000256" key="2">
    <source>
        <dbReference type="ARBA" id="ARBA00004613"/>
    </source>
</evidence>
<name>A0A7D5SM71_9GAMM</name>
<sequence>MAQLKKLEEPENAERLDDLRIALTTTPNDINQALHVVLQRELGNSTNAGSRARVEAVQMDEVEQRNVVQAAQAMLVGSLLKESNTQQAAEPSVKNKTDSADAAKQEPFVGIQTNEMMRFLLSVLRQVMAEIYISERRINTMFAELSASMAEKSAASSVREGKEIYKGALMSFATTMLITGVGVAFQSRGLYKQNKAVQTSLKSVNNNGKHSNGLKLTQHQTGESAKGTGFHIGADGQPVAPVNTPPSAQQAQHQLQQQRPVMDTMENTDLHRLRYEQKVNKYRTHNSIAEQLTRNGDSAGQLANASNMTAVKGAEADKTLQSTASDITRSVAKDKEDQVSKSEETIKKMRSNINEMQEMTNKTKQSLIRG</sequence>
<evidence type="ECO:0000256" key="5">
    <source>
        <dbReference type="ARBA" id="ARBA00023026"/>
    </source>
</evidence>
<dbReference type="NCBIfam" id="TIGR02101">
    <property type="entry name" value="IpaC_SipC"/>
    <property type="match status" value="1"/>
</dbReference>
<dbReference type="AlphaFoldDB" id="A0A7D5SM71"/>
<reference evidence="7 8" key="1">
    <citation type="journal article" date="2014" name="Genome Announc.">
        <title>Whole-Genome Sequence of Serratia symbiotica Strain CWBI-2.3T, a Free-Living Symbiont of the Black Bean Aphid Aphis fabae.</title>
        <authorList>
            <person name="Foray V."/>
            <person name="Grigorescu A.S."/>
            <person name="Sabri A."/>
            <person name="Haubruge E."/>
            <person name="Lognay G."/>
            <person name="Francis F."/>
            <person name="Fauconnier M.L."/>
            <person name="Hance T."/>
            <person name="Thonart P."/>
        </authorList>
    </citation>
    <scope>NUCLEOTIDE SEQUENCE [LARGE SCALE GENOMIC DNA]</scope>
    <source>
        <strain evidence="7">CWBI-2.3</strain>
    </source>
</reference>
<evidence type="ECO:0000256" key="1">
    <source>
        <dbReference type="ARBA" id="ARBA00004379"/>
    </source>
</evidence>
<keyword evidence="5" id="KW-0843">Virulence</keyword>
<gene>
    <name evidence="7" type="ORF">SYMBAF_13060</name>
</gene>
<dbReference type="GeneID" id="93737416"/>
<evidence type="ECO:0000313" key="8">
    <source>
        <dbReference type="Proteomes" id="UP000042738"/>
    </source>
</evidence>
<dbReference type="InterPro" id="IPR005427">
    <property type="entry name" value="BipC/SctB"/>
</dbReference>
<keyword evidence="3" id="KW-0964">Secreted</keyword>
<dbReference type="RefSeq" id="WP_160289826.1">
    <property type="nucleotide sequence ID" value="NZ_CAXKXZ010000042.1"/>
</dbReference>
<evidence type="ECO:0000313" key="7">
    <source>
        <dbReference type="EMBL" id="QLH63676.1"/>
    </source>
</evidence>
<organism evidence="7 8">
    <name type="scientific">Serratia symbiotica</name>
    <dbReference type="NCBI Taxonomy" id="138074"/>
    <lineage>
        <taxon>Bacteria</taxon>
        <taxon>Pseudomonadati</taxon>
        <taxon>Pseudomonadota</taxon>
        <taxon>Gammaproteobacteria</taxon>
        <taxon>Enterobacterales</taxon>
        <taxon>Yersiniaceae</taxon>
        <taxon>Serratia</taxon>
    </lineage>
</organism>
<evidence type="ECO:0000256" key="3">
    <source>
        <dbReference type="ARBA" id="ARBA00022525"/>
    </source>
</evidence>
<comment type="similarity">
    <text evidence="6">Belongs to the SctB/SipC family.</text>
</comment>
<dbReference type="GO" id="GO:0005576">
    <property type="term" value="C:extracellular region"/>
    <property type="evidence" value="ECO:0007669"/>
    <property type="project" value="UniProtKB-SubCell"/>
</dbReference>
<keyword evidence="4" id="KW-1043">Host membrane</keyword>
<evidence type="ECO:0000256" key="4">
    <source>
        <dbReference type="ARBA" id="ARBA00022870"/>
    </source>
</evidence>
<evidence type="ECO:0000256" key="6">
    <source>
        <dbReference type="ARBA" id="ARBA00035650"/>
    </source>
</evidence>
<dbReference type="EMBL" id="CP050855">
    <property type="protein sequence ID" value="QLH63676.1"/>
    <property type="molecule type" value="Genomic_DNA"/>
</dbReference>
<dbReference type="Proteomes" id="UP000042738">
    <property type="component" value="Chromosome"/>
</dbReference>
<protein>
    <submittedName>
        <fullName evidence="7">IpaC/SipC family type III secretion system effector</fullName>
    </submittedName>
</protein>
<proteinExistence type="inferred from homology"/>
<dbReference type="GO" id="GO:0033644">
    <property type="term" value="C:host cell membrane"/>
    <property type="evidence" value="ECO:0007669"/>
    <property type="project" value="UniProtKB-SubCell"/>
</dbReference>